<dbReference type="Gene3D" id="2.40.30.170">
    <property type="match status" value="1"/>
</dbReference>
<feature type="domain" description="Multidrug resistance protein MdtA-like C-terminal permuted SH3" evidence="6">
    <location>
        <begin position="289"/>
        <end position="350"/>
    </location>
</feature>
<protein>
    <submittedName>
        <fullName evidence="7">HlyD family transporter secretion protein</fullName>
    </submittedName>
</protein>
<keyword evidence="3" id="KW-0175">Coiled coil</keyword>
<evidence type="ECO:0000259" key="6">
    <source>
        <dbReference type="Pfam" id="PF25967"/>
    </source>
</evidence>
<dbReference type="InterPro" id="IPR058626">
    <property type="entry name" value="MdtA-like_b-barrel"/>
</dbReference>
<dbReference type="PANTHER" id="PTHR30158">
    <property type="entry name" value="ACRA/E-RELATED COMPONENT OF DRUG EFFLUX TRANSPORTER"/>
    <property type="match status" value="1"/>
</dbReference>
<dbReference type="AlphaFoldDB" id="A0A0W0VFB0"/>
<dbReference type="GO" id="GO:0022857">
    <property type="term" value="F:transmembrane transporter activity"/>
    <property type="evidence" value="ECO:0007669"/>
    <property type="project" value="InterPro"/>
</dbReference>
<accession>A0A0W0VFB0</accession>
<dbReference type="InterPro" id="IPR058625">
    <property type="entry name" value="MdtA-like_BSH"/>
</dbReference>
<dbReference type="PROSITE" id="PS51257">
    <property type="entry name" value="PROKAR_LIPOPROTEIN"/>
    <property type="match status" value="1"/>
</dbReference>
<reference evidence="7 8" key="1">
    <citation type="submission" date="2015-11" db="EMBL/GenBank/DDBJ databases">
        <title>Genomic analysis of 38 Legionella species identifies large and diverse effector repertoires.</title>
        <authorList>
            <person name="Burstein D."/>
            <person name="Amaro F."/>
            <person name="Zusman T."/>
            <person name="Lifshitz Z."/>
            <person name="Cohen O."/>
            <person name="Gilbert J.A."/>
            <person name="Pupko T."/>
            <person name="Shuman H.A."/>
            <person name="Segal G."/>
        </authorList>
    </citation>
    <scope>NUCLEOTIDE SEQUENCE [LARGE SCALE GENOMIC DNA]</scope>
    <source>
        <strain evidence="7 8">ATCC 49751</strain>
    </source>
</reference>
<evidence type="ECO:0000313" key="8">
    <source>
        <dbReference type="Proteomes" id="UP000054869"/>
    </source>
</evidence>
<dbReference type="STRING" id="45067.Llan_2403"/>
<dbReference type="PANTHER" id="PTHR30158:SF24">
    <property type="entry name" value="HLYD FAMILY SECRETION PROTEIN"/>
    <property type="match status" value="1"/>
</dbReference>
<dbReference type="EMBL" id="LNYI01000057">
    <property type="protein sequence ID" value="KTD18800.1"/>
    <property type="molecule type" value="Genomic_DNA"/>
</dbReference>
<gene>
    <name evidence="7" type="ORF">Llan_2403</name>
</gene>
<evidence type="ECO:0000256" key="1">
    <source>
        <dbReference type="ARBA" id="ARBA00004519"/>
    </source>
</evidence>
<evidence type="ECO:0000259" key="4">
    <source>
        <dbReference type="Pfam" id="PF25917"/>
    </source>
</evidence>
<dbReference type="Gene3D" id="2.40.420.20">
    <property type="match status" value="1"/>
</dbReference>
<sequence length="370" mass="41867">MNKLSATVVGCLMVLCTLFLISCGSEPKKSAGQALVEVDVALPVKKKIIEWDEYTGRFQAIEEVDVRSRVTGYLDAIKFKDGQMVKTGEVLFVIDQRPFKYALARAQAQYELAKVQYQRALKLQKEKFIPAEEVDQRLQDLQVAETLVQEAKLNLEFTEIKSPINGKISRYFVSVGNLIRMNETVLTKVVSVDPIHFYFETSQGDLLKYIRLDRAGKRPSSEKVPTPVMIKLPDEQNYIHKGTVDFLDNVIDTGTGTILARALIPNPDAVIYPGLFARIKLVSSGEYEAILLPDKVINTDQARKFVYIVDKNNKVKRAYVELGPLRESGFYIIRRGLKGDERVVVNGIQRIHMPDQEVRPVMVELTEKTV</sequence>
<feature type="domain" description="Multidrug resistance protein MdtA-like barrel-sandwich hybrid" evidence="4">
    <location>
        <begin position="63"/>
        <end position="185"/>
    </location>
</feature>
<dbReference type="OrthoDB" id="9816569at2"/>
<organism evidence="7 8">
    <name type="scientific">Legionella lansingensis</name>
    <dbReference type="NCBI Taxonomy" id="45067"/>
    <lineage>
        <taxon>Bacteria</taxon>
        <taxon>Pseudomonadati</taxon>
        <taxon>Pseudomonadota</taxon>
        <taxon>Gammaproteobacteria</taxon>
        <taxon>Legionellales</taxon>
        <taxon>Legionellaceae</taxon>
        <taxon>Legionella</taxon>
    </lineage>
</organism>
<dbReference type="GO" id="GO:0005886">
    <property type="term" value="C:plasma membrane"/>
    <property type="evidence" value="ECO:0007669"/>
    <property type="project" value="TreeGrafter"/>
</dbReference>
<name>A0A0W0VFB0_9GAMM</name>
<dbReference type="SUPFAM" id="SSF111369">
    <property type="entry name" value="HlyD-like secretion proteins"/>
    <property type="match status" value="1"/>
</dbReference>
<dbReference type="InterPro" id="IPR058627">
    <property type="entry name" value="MdtA-like_C"/>
</dbReference>
<evidence type="ECO:0000313" key="7">
    <source>
        <dbReference type="EMBL" id="KTD18800.1"/>
    </source>
</evidence>
<dbReference type="Pfam" id="PF25967">
    <property type="entry name" value="RND-MFP_C"/>
    <property type="match status" value="1"/>
</dbReference>
<comment type="caution">
    <text evidence="7">The sequence shown here is derived from an EMBL/GenBank/DDBJ whole genome shotgun (WGS) entry which is preliminary data.</text>
</comment>
<dbReference type="Proteomes" id="UP000054869">
    <property type="component" value="Unassembled WGS sequence"/>
</dbReference>
<dbReference type="Pfam" id="PF25917">
    <property type="entry name" value="BSH_RND"/>
    <property type="match status" value="1"/>
</dbReference>
<feature type="domain" description="Multidrug resistance protein MdtA-like beta-barrel" evidence="5">
    <location>
        <begin position="194"/>
        <end position="281"/>
    </location>
</feature>
<proteinExistence type="inferred from homology"/>
<evidence type="ECO:0000256" key="2">
    <source>
        <dbReference type="ARBA" id="ARBA00009477"/>
    </source>
</evidence>
<feature type="coiled-coil region" evidence="3">
    <location>
        <begin position="103"/>
        <end position="161"/>
    </location>
</feature>
<comment type="similarity">
    <text evidence="2">Belongs to the membrane fusion protein (MFP) (TC 8.A.1) family.</text>
</comment>
<dbReference type="Gene3D" id="2.40.50.100">
    <property type="match status" value="1"/>
</dbReference>
<keyword evidence="8" id="KW-1185">Reference proteome</keyword>
<dbReference type="InterPro" id="IPR006143">
    <property type="entry name" value="RND_pump_MFP"/>
</dbReference>
<comment type="subcellular location">
    <subcellularLocation>
        <location evidence="1">Cell inner membrane</location>
        <topology evidence="1">Lipid-anchor</topology>
    </subcellularLocation>
</comment>
<dbReference type="Gene3D" id="1.10.287.470">
    <property type="entry name" value="Helix hairpin bin"/>
    <property type="match status" value="1"/>
</dbReference>
<dbReference type="eggNOG" id="COG0845">
    <property type="taxonomic scope" value="Bacteria"/>
</dbReference>
<dbReference type="GO" id="GO:0046677">
    <property type="term" value="P:response to antibiotic"/>
    <property type="evidence" value="ECO:0007669"/>
    <property type="project" value="TreeGrafter"/>
</dbReference>
<evidence type="ECO:0000256" key="3">
    <source>
        <dbReference type="SAM" id="Coils"/>
    </source>
</evidence>
<dbReference type="Pfam" id="PF25944">
    <property type="entry name" value="Beta-barrel_RND"/>
    <property type="match status" value="1"/>
</dbReference>
<dbReference type="PATRIC" id="fig|45067.4.peg.2523"/>
<dbReference type="GO" id="GO:0030313">
    <property type="term" value="C:cell envelope"/>
    <property type="evidence" value="ECO:0007669"/>
    <property type="project" value="UniProtKB-SubCell"/>
</dbReference>
<dbReference type="RefSeq" id="WP_028372508.1">
    <property type="nucleotide sequence ID" value="NZ_CAAAJD010000004.1"/>
</dbReference>
<dbReference type="NCBIfam" id="TIGR01730">
    <property type="entry name" value="RND_mfp"/>
    <property type="match status" value="1"/>
</dbReference>
<evidence type="ECO:0000259" key="5">
    <source>
        <dbReference type="Pfam" id="PF25944"/>
    </source>
</evidence>